<evidence type="ECO:0000313" key="8">
    <source>
        <dbReference type="EMBL" id="MFM1346772.1"/>
    </source>
</evidence>
<evidence type="ECO:0000256" key="3">
    <source>
        <dbReference type="ARBA" id="ARBA00022723"/>
    </source>
</evidence>
<dbReference type="EC" id="1.1.1.264" evidence="8"/>
<keyword evidence="3" id="KW-0479">Metal-binding</keyword>
<keyword evidence="5 8" id="KW-0560">Oxidoreductase</keyword>
<evidence type="ECO:0000256" key="1">
    <source>
        <dbReference type="ARBA" id="ARBA00001947"/>
    </source>
</evidence>
<comment type="caution">
    <text evidence="8">The sequence shown here is derived from an EMBL/GenBank/DDBJ whole genome shotgun (WGS) entry which is preliminary data.</text>
</comment>
<keyword evidence="9" id="KW-1185">Reference proteome</keyword>
<dbReference type="EMBL" id="JBBEST010000003">
    <property type="protein sequence ID" value="MFM1346772.1"/>
    <property type="molecule type" value="Genomic_DNA"/>
</dbReference>
<dbReference type="Pfam" id="PF00107">
    <property type="entry name" value="ADH_zinc_N"/>
    <property type="match status" value="1"/>
</dbReference>
<name>A0ABW9EXW8_9GAMM</name>
<evidence type="ECO:0000259" key="7">
    <source>
        <dbReference type="Pfam" id="PF08240"/>
    </source>
</evidence>
<sequence length="343" mass="37124">MKINSPACVVTGEKAVTLKHYEIDYSGVDCLVKIIRGGICGSDFHYYQHGRVGNYAITAPMILGHEVIGIIEKSDRAELPPETHVAINPSKPCGTCKYCRAKEENQCINMHFFGSAMYTPHIDGGFSQYKIVSGDQCIPYSATVDGQIMVFAEPLAVAIHAVKQAGDITGKKVFVSGVGPIGCLVAAAAKVLGAAEIVTADLSERCLQISLAMGADKAIAANSTMLDEYANEKGYFDISFEASGHPSSVNRCLQITRAKGNIVQVGMGGPINEFPMMTLIAKEISLIGTFRFTEEFRTAVSWLENKKINPLPLLSSEYNYSDFEQALIFAGDKSRASKVQLVF</sequence>
<dbReference type="Proteomes" id="UP001629523">
    <property type="component" value="Unassembled WGS sequence"/>
</dbReference>
<evidence type="ECO:0000256" key="2">
    <source>
        <dbReference type="ARBA" id="ARBA00008072"/>
    </source>
</evidence>
<dbReference type="SUPFAM" id="SSF51735">
    <property type="entry name" value="NAD(P)-binding Rossmann-fold domains"/>
    <property type="match status" value="1"/>
</dbReference>
<dbReference type="Gene3D" id="3.40.50.720">
    <property type="entry name" value="NAD(P)-binding Rossmann-like Domain"/>
    <property type="match status" value="1"/>
</dbReference>
<gene>
    <name evidence="8" type="primary">idnD</name>
    <name evidence="8" type="ORF">WFP14_09405</name>
</gene>
<feature type="domain" description="Alcohol dehydrogenase-like N-terminal" evidence="7">
    <location>
        <begin position="29"/>
        <end position="140"/>
    </location>
</feature>
<dbReference type="PANTHER" id="PTHR43161">
    <property type="entry name" value="SORBITOL DEHYDROGENASE"/>
    <property type="match status" value="1"/>
</dbReference>
<dbReference type="NCBIfam" id="NF007375">
    <property type="entry name" value="PRK09880.1"/>
    <property type="match status" value="1"/>
</dbReference>
<dbReference type="RefSeq" id="WP_408573495.1">
    <property type="nucleotide sequence ID" value="NZ_JBBEST010000003.1"/>
</dbReference>
<dbReference type="InterPro" id="IPR013149">
    <property type="entry name" value="ADH-like_C"/>
</dbReference>
<keyword evidence="4" id="KW-0862">Zinc</keyword>
<dbReference type="InterPro" id="IPR013154">
    <property type="entry name" value="ADH-like_N"/>
</dbReference>
<feature type="domain" description="Alcohol dehydrogenase-like C-terminal" evidence="6">
    <location>
        <begin position="180"/>
        <end position="304"/>
    </location>
</feature>
<evidence type="ECO:0000259" key="6">
    <source>
        <dbReference type="Pfam" id="PF00107"/>
    </source>
</evidence>
<comment type="similarity">
    <text evidence="2">Belongs to the zinc-containing alcohol dehydrogenase family.</text>
</comment>
<dbReference type="PANTHER" id="PTHR43161:SF9">
    <property type="entry name" value="SORBITOL DEHYDROGENASE"/>
    <property type="match status" value="1"/>
</dbReference>
<evidence type="ECO:0000256" key="4">
    <source>
        <dbReference type="ARBA" id="ARBA00022833"/>
    </source>
</evidence>
<accession>A0ABW9EXW8</accession>
<dbReference type="InterPro" id="IPR036291">
    <property type="entry name" value="NAD(P)-bd_dom_sf"/>
</dbReference>
<reference evidence="8 9" key="1">
    <citation type="journal article" date="2024" name="Infect. Genet. Evol.">
        <title>Characteristics and comparative genome analysis of Yersinia enterocolitica and related species associated with human infections in Switzerland 2019-2023.</title>
        <authorList>
            <person name="Stevens M.J.A."/>
            <person name="Horlbog J.A."/>
            <person name="Diethelm A."/>
            <person name="Stephan R."/>
            <person name="Nuesch-Inderbinen M."/>
        </authorList>
    </citation>
    <scope>NUCLEOTIDE SEQUENCE [LARGE SCALE GENOMIC DNA]</scope>
    <source>
        <strain evidence="8 9">N20-0302</strain>
    </source>
</reference>
<protein>
    <submittedName>
        <fullName evidence="8">L-idonate 5-dehydrogenase</fullName>
        <ecNumber evidence="8">1.1.1.264</ecNumber>
    </submittedName>
</protein>
<evidence type="ECO:0000256" key="5">
    <source>
        <dbReference type="ARBA" id="ARBA00023002"/>
    </source>
</evidence>
<dbReference type="Gene3D" id="3.90.180.10">
    <property type="entry name" value="Medium-chain alcohol dehydrogenases, catalytic domain"/>
    <property type="match status" value="1"/>
</dbReference>
<dbReference type="GO" id="GO:0050572">
    <property type="term" value="F:L-idonate 5-dehydrogenase [NAD(P)+] activity"/>
    <property type="evidence" value="ECO:0007669"/>
    <property type="project" value="UniProtKB-EC"/>
</dbReference>
<dbReference type="InterPro" id="IPR011032">
    <property type="entry name" value="GroES-like_sf"/>
</dbReference>
<dbReference type="SUPFAM" id="SSF50129">
    <property type="entry name" value="GroES-like"/>
    <property type="match status" value="1"/>
</dbReference>
<organism evidence="8 9">
    <name type="scientific">Yersinia proxima</name>
    <dbReference type="NCBI Taxonomy" id="2890316"/>
    <lineage>
        <taxon>Bacteria</taxon>
        <taxon>Pseudomonadati</taxon>
        <taxon>Pseudomonadota</taxon>
        <taxon>Gammaproteobacteria</taxon>
        <taxon>Enterobacterales</taxon>
        <taxon>Yersiniaceae</taxon>
        <taxon>Yersinia</taxon>
    </lineage>
</organism>
<dbReference type="Pfam" id="PF08240">
    <property type="entry name" value="ADH_N"/>
    <property type="match status" value="1"/>
</dbReference>
<proteinExistence type="inferred from homology"/>
<dbReference type="CDD" id="cd08232">
    <property type="entry name" value="idonate-5-DH"/>
    <property type="match status" value="1"/>
</dbReference>
<comment type="cofactor">
    <cofactor evidence="1">
        <name>Zn(2+)</name>
        <dbReference type="ChEBI" id="CHEBI:29105"/>
    </cofactor>
</comment>
<evidence type="ECO:0000313" key="9">
    <source>
        <dbReference type="Proteomes" id="UP001629523"/>
    </source>
</evidence>